<evidence type="ECO:0000313" key="7">
    <source>
        <dbReference type="Proteomes" id="UP001530293"/>
    </source>
</evidence>
<feature type="compositionally biased region" description="Acidic residues" evidence="4">
    <location>
        <begin position="243"/>
        <end position="258"/>
    </location>
</feature>
<evidence type="ECO:0000256" key="3">
    <source>
        <dbReference type="ARBA" id="ARBA00023180"/>
    </source>
</evidence>
<reference evidence="6 7" key="1">
    <citation type="submission" date="2024-10" db="EMBL/GenBank/DDBJ databases">
        <title>Updated reference genomes for cyclostephanoid diatoms.</title>
        <authorList>
            <person name="Roberts W.R."/>
            <person name="Alverson A.J."/>
        </authorList>
    </citation>
    <scope>NUCLEOTIDE SEQUENCE [LARGE SCALE GENOMIC DNA]</scope>
    <source>
        <strain evidence="6 7">AJA232-27</strain>
    </source>
</reference>
<evidence type="ECO:0000256" key="2">
    <source>
        <dbReference type="ARBA" id="ARBA00023157"/>
    </source>
</evidence>
<keyword evidence="1" id="KW-0677">Repeat</keyword>
<feature type="compositionally biased region" description="Low complexity" evidence="4">
    <location>
        <begin position="426"/>
        <end position="438"/>
    </location>
</feature>
<dbReference type="Pfam" id="PF00066">
    <property type="entry name" value="Notch"/>
    <property type="match status" value="1"/>
</dbReference>
<comment type="caution">
    <text evidence="6">The sequence shown here is derived from an EMBL/GenBank/DDBJ whole genome shotgun (WGS) entry which is preliminary data.</text>
</comment>
<accession>A0ABD3MVC2</accession>
<feature type="compositionally biased region" description="Polar residues" evidence="4">
    <location>
        <begin position="720"/>
        <end position="734"/>
    </location>
</feature>
<feature type="region of interest" description="Disordered" evidence="4">
    <location>
        <begin position="28"/>
        <end position="293"/>
    </location>
</feature>
<feature type="compositionally biased region" description="Acidic residues" evidence="4">
    <location>
        <begin position="150"/>
        <end position="164"/>
    </location>
</feature>
<feature type="region of interest" description="Disordered" evidence="4">
    <location>
        <begin position="376"/>
        <end position="533"/>
    </location>
</feature>
<feature type="compositionally biased region" description="Low complexity" evidence="4">
    <location>
        <begin position="77"/>
        <end position="86"/>
    </location>
</feature>
<feature type="compositionally biased region" description="Acidic residues" evidence="4">
    <location>
        <begin position="178"/>
        <end position="194"/>
    </location>
</feature>
<feature type="compositionally biased region" description="Low complexity" evidence="4">
    <location>
        <begin position="165"/>
        <end position="177"/>
    </location>
</feature>
<proteinExistence type="predicted"/>
<feature type="compositionally biased region" description="Acidic residues" evidence="4">
    <location>
        <begin position="206"/>
        <end position="221"/>
    </location>
</feature>
<feature type="compositionally biased region" description="Polar residues" evidence="4">
    <location>
        <begin position="52"/>
        <end position="63"/>
    </location>
</feature>
<dbReference type="AlphaFoldDB" id="A0ABD3MVC2"/>
<feature type="compositionally biased region" description="Low complexity" evidence="4">
    <location>
        <begin position="278"/>
        <end position="293"/>
    </location>
</feature>
<evidence type="ECO:0000313" key="6">
    <source>
        <dbReference type="EMBL" id="KAL3767174.1"/>
    </source>
</evidence>
<keyword evidence="2" id="KW-1015">Disulfide bond</keyword>
<dbReference type="SMART" id="SM00004">
    <property type="entry name" value="NL"/>
    <property type="match status" value="1"/>
</dbReference>
<feature type="compositionally biased region" description="Low complexity" evidence="4">
    <location>
        <begin position="29"/>
        <end position="43"/>
    </location>
</feature>
<name>A0ABD3MVC2_9STRA</name>
<dbReference type="Gene3D" id="4.10.470.20">
    <property type="match status" value="1"/>
</dbReference>
<evidence type="ECO:0000259" key="5">
    <source>
        <dbReference type="SMART" id="SM00004"/>
    </source>
</evidence>
<feature type="region of interest" description="Disordered" evidence="4">
    <location>
        <begin position="720"/>
        <end position="750"/>
    </location>
</feature>
<feature type="compositionally biased region" description="Low complexity" evidence="4">
    <location>
        <begin position="387"/>
        <end position="399"/>
    </location>
</feature>
<feature type="compositionally biased region" description="Low complexity" evidence="4">
    <location>
        <begin position="452"/>
        <end position="464"/>
    </location>
</feature>
<feature type="compositionally biased region" description="Pro residues" evidence="4">
    <location>
        <begin position="482"/>
        <end position="495"/>
    </location>
</feature>
<feature type="compositionally biased region" description="Acidic residues" evidence="4">
    <location>
        <begin position="106"/>
        <end position="118"/>
    </location>
</feature>
<dbReference type="EMBL" id="JALLBG020000077">
    <property type="protein sequence ID" value="KAL3767174.1"/>
    <property type="molecule type" value="Genomic_DNA"/>
</dbReference>
<evidence type="ECO:0000256" key="1">
    <source>
        <dbReference type="ARBA" id="ARBA00022737"/>
    </source>
</evidence>
<feature type="compositionally biased region" description="Acidic residues" evidence="4">
    <location>
        <begin position="376"/>
        <end position="385"/>
    </location>
</feature>
<keyword evidence="7" id="KW-1185">Reference proteome</keyword>
<feature type="domain" description="LNR" evidence="5">
    <location>
        <begin position="934"/>
        <end position="971"/>
    </location>
</feature>
<dbReference type="InterPro" id="IPR000800">
    <property type="entry name" value="Notch_dom"/>
</dbReference>
<organism evidence="6 7">
    <name type="scientific">Discostella pseudostelligera</name>
    <dbReference type="NCBI Taxonomy" id="259834"/>
    <lineage>
        <taxon>Eukaryota</taxon>
        <taxon>Sar</taxon>
        <taxon>Stramenopiles</taxon>
        <taxon>Ochrophyta</taxon>
        <taxon>Bacillariophyta</taxon>
        <taxon>Coscinodiscophyceae</taxon>
        <taxon>Thalassiosirophycidae</taxon>
        <taxon>Stephanodiscales</taxon>
        <taxon>Stephanodiscaceae</taxon>
        <taxon>Discostella</taxon>
    </lineage>
</organism>
<keyword evidence="3" id="KW-0325">Glycoprotein</keyword>
<protein>
    <recommendedName>
        <fullName evidence="5">LNR domain-containing protein</fullName>
    </recommendedName>
</protein>
<dbReference type="Proteomes" id="UP001530293">
    <property type="component" value="Unassembled WGS sequence"/>
</dbReference>
<sequence length="1009" mass="109092">MKPQQRRRRRVPAAAATVAIICMVGVGGVSAESSSSSSSSSIRGVGGSGRVTRNSAAAASNRQQHYHHQPNNRQREQQQQQQQQQRYLNGNSDGKHTRGRHRKSDGDDDGTDSNEQEQEQPQTQPQYSWNINPDKLAMLEATTTTSDSDRQEDESSSSELDEPQQEQQQQQQQAMNDDVTDDGVNDDDDGDGEEGGASLSHHRDEAGDDDGAVNGDDDETNGDNNMVSMGASFAYGTDHPAAEEEEEEEDATVSEEESASGSNGIGGGMSVYSLSDNTPPSESAATTTTSPGEEGVYFFPIWNDHVEGCTYYTTPPEEYVASNEETQYLFSTKLDCCMAWFQKLEEYEACLDEDIILTDHPVTMKEWGMVYEVQEERDDDDDDDNMVAQSAPAQVASPSDTSSFGETMPHHDDEYYPANYADNDAPSPASSPESQPMPNQEEGYYPTDFEDSAPPAASPESQPMPHHEGGYYPANNADSDAPPAPSPQSPPQPEPMPHHEDGYYPANYVAPSPSSNFDSGASPPPTESVTTTVEDEDAISGESIISDLVLEAKLKDNTIMPALKLQASPEDVAWEITKHDFDYDGGKYVLSANTRKVILGLAANSHGISTYHGSATMSVTIMAGPAGGVLNFGSYSNARAPIEVLQVKVDDLPMIAVTSPSSEWVDHTLEIPAGKHVVTFSHISNPEELSMKDLEGLGKPGSTMVDGLKYVDNVGPPEEFTSSAITEAPTTSPWSESDDEETVDSSTTTLPMQNYCGESLALIQESCYTDDAPPTCNDGDGPCREGLFCWGNVECQVPEGEVAGGVSALETPTVQVTSAPTSSPTALTSESFLDSFMFEDGSQSSTSDQEVKKQTGCMEGYPPVQGLAGCCVPEPTFLGDGACDAHFPYNTAECGYDLGDCCKESCDTEAQFGCKAKEGDAYGPFGFYCIDPQYSTIDESCTAENREWIGDGGCDKEFNTEACGWDGGDCCRETCDTEFAYYECGREEQPFNCLDPDIIHQFEYVPGKR</sequence>
<evidence type="ECO:0000256" key="4">
    <source>
        <dbReference type="SAM" id="MobiDB-lite"/>
    </source>
</evidence>
<gene>
    <name evidence="6" type="ORF">ACHAWU_003265</name>
</gene>